<sequence length="164" mass="19411">MLEIEKRIFGDISKYHGKVKLFWDMDGTCASMEMHMLQNKTDRGFFYCKRPIKTIINKMEKFQKSGAETYILSFCGYNYQKEDKMKWLQKYCKFIAPDNIIIIPRKENNVKKAESKQTLKAQYLRDYVVDSDIVYMIDDNESVLLGTKEELPFINIVSPIDFIE</sequence>
<organism evidence="1 2">
    <name type="scientific">Candidatus Scatousia excrementigallinarum</name>
    <dbReference type="NCBI Taxonomy" id="2840935"/>
    <lineage>
        <taxon>Bacteria</taxon>
        <taxon>Candidatus Scatousia</taxon>
    </lineage>
</organism>
<dbReference type="EMBL" id="DVIU01000073">
    <property type="protein sequence ID" value="HIS35650.1"/>
    <property type="molecule type" value="Genomic_DNA"/>
</dbReference>
<dbReference type="CDD" id="cd01427">
    <property type="entry name" value="HAD_like"/>
    <property type="match status" value="1"/>
</dbReference>
<proteinExistence type="predicted"/>
<protein>
    <submittedName>
        <fullName evidence="1">Uncharacterized protein</fullName>
    </submittedName>
</protein>
<comment type="caution">
    <text evidence="1">The sequence shown here is derived from an EMBL/GenBank/DDBJ whole genome shotgun (WGS) entry which is preliminary data.</text>
</comment>
<reference evidence="1" key="2">
    <citation type="journal article" date="2021" name="PeerJ">
        <title>Extensive microbial diversity within the chicken gut microbiome revealed by metagenomics and culture.</title>
        <authorList>
            <person name="Gilroy R."/>
            <person name="Ravi A."/>
            <person name="Getino M."/>
            <person name="Pursley I."/>
            <person name="Horton D.L."/>
            <person name="Alikhan N.F."/>
            <person name="Baker D."/>
            <person name="Gharbi K."/>
            <person name="Hall N."/>
            <person name="Watson M."/>
            <person name="Adriaenssens E.M."/>
            <person name="Foster-Nyarko E."/>
            <person name="Jarju S."/>
            <person name="Secka A."/>
            <person name="Antonio M."/>
            <person name="Oren A."/>
            <person name="Chaudhuri R.R."/>
            <person name="La Ragione R."/>
            <person name="Hildebrand F."/>
            <person name="Pallen M.J."/>
        </authorList>
    </citation>
    <scope>NUCLEOTIDE SEQUENCE</scope>
    <source>
        <strain evidence="1">6276</strain>
    </source>
</reference>
<name>A0A9D1EXD9_9BACT</name>
<evidence type="ECO:0000313" key="1">
    <source>
        <dbReference type="EMBL" id="HIS35650.1"/>
    </source>
</evidence>
<dbReference type="InterPro" id="IPR023214">
    <property type="entry name" value="HAD_sf"/>
</dbReference>
<dbReference type="AlphaFoldDB" id="A0A9D1EXD9"/>
<evidence type="ECO:0000313" key="2">
    <source>
        <dbReference type="Proteomes" id="UP000823928"/>
    </source>
</evidence>
<dbReference type="Gene3D" id="3.40.50.1000">
    <property type="entry name" value="HAD superfamily/HAD-like"/>
    <property type="match status" value="1"/>
</dbReference>
<gene>
    <name evidence="1" type="ORF">IAC10_03345</name>
</gene>
<reference evidence="1" key="1">
    <citation type="submission" date="2020-10" db="EMBL/GenBank/DDBJ databases">
        <authorList>
            <person name="Gilroy R."/>
        </authorList>
    </citation>
    <scope>NUCLEOTIDE SEQUENCE</scope>
    <source>
        <strain evidence="1">6276</strain>
    </source>
</reference>
<accession>A0A9D1EXD9</accession>
<dbReference type="Proteomes" id="UP000823928">
    <property type="component" value="Unassembled WGS sequence"/>
</dbReference>